<dbReference type="PANTHER" id="PTHR43343">
    <property type="entry name" value="PEPTIDASE S12"/>
    <property type="match status" value="1"/>
</dbReference>
<keyword evidence="4" id="KW-0472">Membrane</keyword>
<dbReference type="GO" id="GO:0004252">
    <property type="term" value="F:serine-type endopeptidase activity"/>
    <property type="evidence" value="ECO:0007669"/>
    <property type="project" value="InterPro"/>
</dbReference>
<organism evidence="6 7">
    <name type="scientific">Saccharothrix coeruleofusca</name>
    <dbReference type="NCBI Taxonomy" id="33919"/>
    <lineage>
        <taxon>Bacteria</taxon>
        <taxon>Bacillati</taxon>
        <taxon>Actinomycetota</taxon>
        <taxon>Actinomycetes</taxon>
        <taxon>Pseudonocardiales</taxon>
        <taxon>Pseudonocardiaceae</taxon>
        <taxon>Saccharothrix</taxon>
    </lineage>
</organism>
<feature type="region of interest" description="Disordered" evidence="3">
    <location>
        <begin position="1"/>
        <end position="41"/>
    </location>
</feature>
<comment type="caution">
    <text evidence="6">The sequence shown here is derived from an EMBL/GenBank/DDBJ whole genome shotgun (WGS) entry which is preliminary data.</text>
</comment>
<keyword evidence="1 6" id="KW-0645">Protease</keyword>
<evidence type="ECO:0000256" key="4">
    <source>
        <dbReference type="SAM" id="Phobius"/>
    </source>
</evidence>
<evidence type="ECO:0000256" key="1">
    <source>
        <dbReference type="ARBA" id="ARBA00022670"/>
    </source>
</evidence>
<proteinExistence type="predicted"/>
<feature type="compositionally biased region" description="Polar residues" evidence="3">
    <location>
        <begin position="1"/>
        <end position="15"/>
    </location>
</feature>
<evidence type="ECO:0000256" key="2">
    <source>
        <dbReference type="ARBA" id="ARBA00022801"/>
    </source>
</evidence>
<feature type="domain" description="PDZ" evidence="5">
    <location>
        <begin position="388"/>
        <end position="500"/>
    </location>
</feature>
<keyword evidence="4" id="KW-1133">Transmembrane helix</keyword>
<evidence type="ECO:0000313" key="7">
    <source>
        <dbReference type="Proteomes" id="UP000639606"/>
    </source>
</evidence>
<dbReference type="GO" id="GO:0006508">
    <property type="term" value="P:proteolysis"/>
    <property type="evidence" value="ECO:0007669"/>
    <property type="project" value="UniProtKB-KW"/>
</dbReference>
<keyword evidence="7" id="KW-1185">Reference proteome</keyword>
<reference evidence="6" key="1">
    <citation type="journal article" date="2014" name="Int. J. Syst. Evol. Microbiol.">
        <title>Complete genome sequence of Corynebacterium casei LMG S-19264T (=DSM 44701T), isolated from a smear-ripened cheese.</title>
        <authorList>
            <consortium name="US DOE Joint Genome Institute (JGI-PGF)"/>
            <person name="Walter F."/>
            <person name="Albersmeier A."/>
            <person name="Kalinowski J."/>
            <person name="Ruckert C."/>
        </authorList>
    </citation>
    <scope>NUCLEOTIDE SEQUENCE</scope>
    <source>
        <strain evidence="6">JCM 3313</strain>
    </source>
</reference>
<name>A0A918AMW4_9PSEU</name>
<sequence length="512" mass="52189">MSEPQQGNGHPSATPVSGVDDGQHRRLAPRPLHRPEVDPTQAAVFGRPRGVEGAFAADRPVLNGNGSVQLVPPTPEALSTAFGRPAGGGDVRLQRPPVDLSGEPEVEPVFWNGEPAGDSWRDPGASAVIGPPAVTEQPAAETGTATAPGPQLSVPELLFGRRVKPLGLVLLMVAALLVGAAGGAAGWLLGRVDNPLTDGGVTLAEVKPGKERPVGSVADIARRVTPSVVSIEFKGGSVAGVGSGVVIDGEGYVLTNDHVIAPAVQDSSARLTVVFTDGKRATAQVVGRDSKTDLAVIKVEVDNPTVLQFGDSDDLQVGDTVLAIGSPLSLSNTVTEGIVSALHRPVTAAGENGGPPITYDAIQTDAAINPGNSGGALVDSSGALVGINSSIRTETGGSVGLGFAISGNYARKISQALIRDGQVKHADMNVNVRSASAETAEGAQVQNVPEGGAAAAAGIQEGDVITRVGDRMVRNAAELTVAVRDHEIGETVPVVLARQGRELTVQVTLRSD</sequence>
<dbReference type="SMART" id="SM00228">
    <property type="entry name" value="PDZ"/>
    <property type="match status" value="1"/>
</dbReference>
<dbReference type="PROSITE" id="PS50106">
    <property type="entry name" value="PDZ"/>
    <property type="match status" value="1"/>
</dbReference>
<dbReference type="Pfam" id="PF13365">
    <property type="entry name" value="Trypsin_2"/>
    <property type="match status" value="1"/>
</dbReference>
<dbReference type="SUPFAM" id="SSF50494">
    <property type="entry name" value="Trypsin-like serine proteases"/>
    <property type="match status" value="1"/>
</dbReference>
<dbReference type="InterPro" id="IPR001940">
    <property type="entry name" value="Peptidase_S1C"/>
</dbReference>
<dbReference type="Gene3D" id="2.40.10.120">
    <property type="match status" value="1"/>
</dbReference>
<dbReference type="InterPro" id="IPR051201">
    <property type="entry name" value="Chloro_Bact_Ser_Proteases"/>
</dbReference>
<protein>
    <submittedName>
        <fullName evidence="6">Serine protease</fullName>
    </submittedName>
</protein>
<gene>
    <name evidence="6" type="ORF">GCM10010185_36610</name>
</gene>
<dbReference type="InterPro" id="IPR009003">
    <property type="entry name" value="Peptidase_S1_PA"/>
</dbReference>
<dbReference type="Pfam" id="PF13180">
    <property type="entry name" value="PDZ_2"/>
    <property type="match status" value="1"/>
</dbReference>
<keyword evidence="2" id="KW-0378">Hydrolase</keyword>
<dbReference type="Gene3D" id="2.30.42.10">
    <property type="match status" value="1"/>
</dbReference>
<reference evidence="6" key="2">
    <citation type="submission" date="2020-09" db="EMBL/GenBank/DDBJ databases">
        <authorList>
            <person name="Sun Q."/>
            <person name="Ohkuma M."/>
        </authorList>
    </citation>
    <scope>NUCLEOTIDE SEQUENCE</scope>
    <source>
        <strain evidence="6">JCM 3313</strain>
    </source>
</reference>
<dbReference type="EMBL" id="BMRG01000006">
    <property type="protein sequence ID" value="GGP60813.1"/>
    <property type="molecule type" value="Genomic_DNA"/>
</dbReference>
<keyword evidence="4" id="KW-0812">Transmembrane</keyword>
<dbReference type="PANTHER" id="PTHR43343:SF3">
    <property type="entry name" value="PROTEASE DO-LIKE 8, CHLOROPLASTIC"/>
    <property type="match status" value="1"/>
</dbReference>
<evidence type="ECO:0000313" key="6">
    <source>
        <dbReference type="EMBL" id="GGP60813.1"/>
    </source>
</evidence>
<dbReference type="SUPFAM" id="SSF50156">
    <property type="entry name" value="PDZ domain-like"/>
    <property type="match status" value="1"/>
</dbReference>
<feature type="transmembrane region" description="Helical" evidence="4">
    <location>
        <begin position="166"/>
        <end position="189"/>
    </location>
</feature>
<evidence type="ECO:0000259" key="5">
    <source>
        <dbReference type="PROSITE" id="PS50106"/>
    </source>
</evidence>
<dbReference type="Proteomes" id="UP000639606">
    <property type="component" value="Unassembled WGS sequence"/>
</dbReference>
<dbReference type="InterPro" id="IPR001478">
    <property type="entry name" value="PDZ"/>
</dbReference>
<dbReference type="RefSeq" id="WP_189224478.1">
    <property type="nucleotide sequence ID" value="NZ_BMRG01000006.1"/>
</dbReference>
<accession>A0A918AMW4</accession>
<dbReference type="PRINTS" id="PR00834">
    <property type="entry name" value="PROTEASES2C"/>
</dbReference>
<evidence type="ECO:0000256" key="3">
    <source>
        <dbReference type="SAM" id="MobiDB-lite"/>
    </source>
</evidence>
<dbReference type="AlphaFoldDB" id="A0A918AMW4"/>
<dbReference type="InterPro" id="IPR036034">
    <property type="entry name" value="PDZ_sf"/>
</dbReference>